<comment type="subcellular location">
    <subcellularLocation>
        <location evidence="1">Membrane</location>
    </subcellularLocation>
</comment>
<proteinExistence type="inferred from homology"/>
<evidence type="ECO:0000313" key="11">
    <source>
        <dbReference type="EMBL" id="CAJ1944393.1"/>
    </source>
</evidence>
<evidence type="ECO:0000256" key="5">
    <source>
        <dbReference type="ARBA" id="ARBA00022729"/>
    </source>
</evidence>
<feature type="active site" evidence="9">
    <location>
        <position position="95"/>
    </location>
</feature>
<dbReference type="Pfam" id="PF14543">
    <property type="entry name" value="TAXi_N"/>
    <property type="match status" value="1"/>
</dbReference>
<dbReference type="InterPro" id="IPR001461">
    <property type="entry name" value="Aspartic_peptidase_A1"/>
</dbReference>
<evidence type="ECO:0000256" key="6">
    <source>
        <dbReference type="ARBA" id="ARBA00022801"/>
    </source>
</evidence>
<dbReference type="PANTHER" id="PTHR13683:SF375">
    <property type="entry name" value="PEPTIDASE A1 DOMAIN-CONTAINING PROTEIN"/>
    <property type="match status" value="1"/>
</dbReference>
<organism evidence="11 12">
    <name type="scientific">Cylindrotheca closterium</name>
    <dbReference type="NCBI Taxonomy" id="2856"/>
    <lineage>
        <taxon>Eukaryota</taxon>
        <taxon>Sar</taxon>
        <taxon>Stramenopiles</taxon>
        <taxon>Ochrophyta</taxon>
        <taxon>Bacillariophyta</taxon>
        <taxon>Bacillariophyceae</taxon>
        <taxon>Bacillariophycidae</taxon>
        <taxon>Bacillariales</taxon>
        <taxon>Bacillariaceae</taxon>
        <taxon>Cylindrotheca</taxon>
    </lineage>
</organism>
<dbReference type="SUPFAM" id="SSF50630">
    <property type="entry name" value="Acid proteases"/>
    <property type="match status" value="1"/>
</dbReference>
<keyword evidence="3" id="KW-0645">Protease</keyword>
<feature type="active site" evidence="9">
    <location>
        <position position="317"/>
    </location>
</feature>
<dbReference type="InterPro" id="IPR021109">
    <property type="entry name" value="Peptidase_aspartic_dom_sf"/>
</dbReference>
<keyword evidence="5" id="KW-0732">Signal</keyword>
<keyword evidence="8" id="KW-0472">Membrane</keyword>
<dbReference type="Proteomes" id="UP001295423">
    <property type="component" value="Unassembled WGS sequence"/>
</dbReference>
<evidence type="ECO:0000256" key="3">
    <source>
        <dbReference type="ARBA" id="ARBA00022670"/>
    </source>
</evidence>
<name>A0AAD2CWS4_9STRA</name>
<keyword evidence="12" id="KW-1185">Reference proteome</keyword>
<dbReference type="PANTHER" id="PTHR13683">
    <property type="entry name" value="ASPARTYL PROTEASES"/>
    <property type="match status" value="1"/>
</dbReference>
<dbReference type="AlphaFoldDB" id="A0AAD2CWS4"/>
<dbReference type="EMBL" id="CAKOGP040001224">
    <property type="protein sequence ID" value="CAJ1944393.1"/>
    <property type="molecule type" value="Genomic_DNA"/>
</dbReference>
<keyword evidence="4" id="KW-0812">Transmembrane</keyword>
<sequence length="452" mass="49535">MIFGNYCKPAARAMGKCSLRSLAWLLAPNAVSSSHNHRELLGLRGAVHLPKKHSIRILEPPPAANVTVPIHAMKGSHHADIYIGSPPQRQTVILDTGSRIVAFPCKSKVAGNCKGCGKHVNPYFDVTKSTTHRFSKCGSCLMDGISTCSLYGNRCAMEQRYTEGSKWSGDEVEDVVWFGSADKLESVEVDMQLAVFHAFGCQSKSEGLFREQYADGILGLALDDRSIISATHKAGAIAINAFSLCLTPKGGTLSLGGTHPTEHHLEKMRMTPITRDHGLYSIEMESLEVGDVVVTSKEVKPSLLRRINNGKNGCLFDSGTTDSFLPAMFADDMAHIGMNVTGGLMDFSSAMRTRTFTFEEFLRLPDITFRFANNATLVLQSQYYMENTPIDDLTGEPQRWEKSKSLSNRLYVEEQDGAVLGANAMFGHDILFDAQEHQIGIAKAKCSSIFGK</sequence>
<keyword evidence="6" id="KW-0378">Hydrolase</keyword>
<evidence type="ECO:0000256" key="1">
    <source>
        <dbReference type="ARBA" id="ARBA00004370"/>
    </source>
</evidence>
<evidence type="ECO:0000256" key="7">
    <source>
        <dbReference type="ARBA" id="ARBA00022989"/>
    </source>
</evidence>
<evidence type="ECO:0000256" key="2">
    <source>
        <dbReference type="ARBA" id="ARBA00007447"/>
    </source>
</evidence>
<accession>A0AAD2CWS4</accession>
<keyword evidence="7" id="KW-1133">Transmembrane helix</keyword>
<evidence type="ECO:0000259" key="10">
    <source>
        <dbReference type="PROSITE" id="PS51767"/>
    </source>
</evidence>
<dbReference type="PROSITE" id="PS51767">
    <property type="entry name" value="PEPTIDASE_A1"/>
    <property type="match status" value="1"/>
</dbReference>
<dbReference type="InterPro" id="IPR033121">
    <property type="entry name" value="PEPTIDASE_A1"/>
</dbReference>
<comment type="caution">
    <text evidence="11">The sequence shown here is derived from an EMBL/GenBank/DDBJ whole genome shotgun (WGS) entry which is preliminary data.</text>
</comment>
<evidence type="ECO:0000256" key="9">
    <source>
        <dbReference type="PIRSR" id="PIRSR601461-1"/>
    </source>
</evidence>
<dbReference type="GO" id="GO:0016020">
    <property type="term" value="C:membrane"/>
    <property type="evidence" value="ECO:0007669"/>
    <property type="project" value="UniProtKB-SubCell"/>
</dbReference>
<evidence type="ECO:0000313" key="12">
    <source>
        <dbReference type="Proteomes" id="UP001295423"/>
    </source>
</evidence>
<protein>
    <recommendedName>
        <fullName evidence="10">Peptidase A1 domain-containing protein</fullName>
    </recommendedName>
</protein>
<feature type="domain" description="Peptidase A1" evidence="10">
    <location>
        <begin position="77"/>
        <end position="442"/>
    </location>
</feature>
<comment type="similarity">
    <text evidence="2">Belongs to the peptidase A1 family.</text>
</comment>
<reference evidence="11" key="1">
    <citation type="submission" date="2023-08" db="EMBL/GenBank/DDBJ databases">
        <authorList>
            <person name="Audoor S."/>
            <person name="Bilcke G."/>
        </authorList>
    </citation>
    <scope>NUCLEOTIDE SEQUENCE</scope>
</reference>
<evidence type="ECO:0000256" key="8">
    <source>
        <dbReference type="ARBA" id="ARBA00023136"/>
    </source>
</evidence>
<dbReference type="GO" id="GO:0004190">
    <property type="term" value="F:aspartic-type endopeptidase activity"/>
    <property type="evidence" value="ECO:0007669"/>
    <property type="project" value="InterPro"/>
</dbReference>
<dbReference type="GO" id="GO:0006508">
    <property type="term" value="P:proteolysis"/>
    <property type="evidence" value="ECO:0007669"/>
    <property type="project" value="UniProtKB-KW"/>
</dbReference>
<dbReference type="Gene3D" id="2.40.70.10">
    <property type="entry name" value="Acid Proteases"/>
    <property type="match status" value="2"/>
</dbReference>
<dbReference type="InterPro" id="IPR032861">
    <property type="entry name" value="TAXi_N"/>
</dbReference>
<evidence type="ECO:0000256" key="4">
    <source>
        <dbReference type="ARBA" id="ARBA00022692"/>
    </source>
</evidence>
<gene>
    <name evidence="11" type="ORF">CYCCA115_LOCUS8865</name>
</gene>